<feature type="region of interest" description="Disordered" evidence="1">
    <location>
        <begin position="159"/>
        <end position="182"/>
    </location>
</feature>
<evidence type="ECO:0000256" key="1">
    <source>
        <dbReference type="SAM" id="MobiDB-lite"/>
    </source>
</evidence>
<proteinExistence type="predicted"/>
<evidence type="ECO:0000313" key="3">
    <source>
        <dbReference type="Proteomes" id="UP000298061"/>
    </source>
</evidence>
<sequence length="182" mass="20709">MPWVLGHDMSTDLFAKFAIRNKHRLPNLTVNTSQIFGQFRVFDKCYESLDFGRPKRQIGIDSKGRGPRQVYYVHQVWDDVPPILRYGEDGCPTEHQLKSLRQLHGGRREMWYPMADTLPWDCPAEARMPQPVVYEDEDPCPSHGEAYASGIEGGMRMLRIEEGAEEDEGSKAGPSANLDQSV</sequence>
<evidence type="ECO:0000313" key="2">
    <source>
        <dbReference type="EMBL" id="TFY80805.1"/>
    </source>
</evidence>
<organism evidence="2 3">
    <name type="scientific">Hericium alpestre</name>
    <dbReference type="NCBI Taxonomy" id="135208"/>
    <lineage>
        <taxon>Eukaryota</taxon>
        <taxon>Fungi</taxon>
        <taxon>Dikarya</taxon>
        <taxon>Basidiomycota</taxon>
        <taxon>Agaricomycotina</taxon>
        <taxon>Agaricomycetes</taxon>
        <taxon>Russulales</taxon>
        <taxon>Hericiaceae</taxon>
        <taxon>Hericium</taxon>
    </lineage>
</organism>
<dbReference type="EMBL" id="SFCI01000285">
    <property type="protein sequence ID" value="TFY80805.1"/>
    <property type="molecule type" value="Genomic_DNA"/>
</dbReference>
<dbReference type="AlphaFoldDB" id="A0A4Z0A269"/>
<protein>
    <submittedName>
        <fullName evidence="2">Uncharacterized protein</fullName>
    </submittedName>
</protein>
<accession>A0A4Z0A269</accession>
<gene>
    <name evidence="2" type="ORF">EWM64_g3205</name>
</gene>
<dbReference type="Proteomes" id="UP000298061">
    <property type="component" value="Unassembled WGS sequence"/>
</dbReference>
<comment type="caution">
    <text evidence="2">The sequence shown here is derived from an EMBL/GenBank/DDBJ whole genome shotgun (WGS) entry which is preliminary data.</text>
</comment>
<reference evidence="2 3" key="1">
    <citation type="submission" date="2019-02" db="EMBL/GenBank/DDBJ databases">
        <title>Genome sequencing of the rare red list fungi Hericium alpestre (H. flagellum).</title>
        <authorList>
            <person name="Buettner E."/>
            <person name="Kellner H."/>
        </authorList>
    </citation>
    <scope>NUCLEOTIDE SEQUENCE [LARGE SCALE GENOMIC DNA]</scope>
    <source>
        <strain evidence="2 3">DSM 108284</strain>
    </source>
</reference>
<name>A0A4Z0A269_9AGAM</name>
<keyword evidence="3" id="KW-1185">Reference proteome</keyword>